<name>A0A2U3R833_ORITS</name>
<accession>A0A2U3R833</accession>
<dbReference type="EMBL" id="LS398550">
    <property type="protein sequence ID" value="SPR09373.1"/>
    <property type="molecule type" value="Genomic_DNA"/>
</dbReference>
<evidence type="ECO:0000313" key="1">
    <source>
        <dbReference type="EMBL" id="SPR09373.1"/>
    </source>
</evidence>
<gene>
    <name evidence="1" type="ORF">KATO_01476</name>
</gene>
<proteinExistence type="predicted"/>
<evidence type="ECO:0000313" key="2">
    <source>
        <dbReference type="Proteomes" id="UP000244992"/>
    </source>
</evidence>
<evidence type="ECO:0008006" key="3">
    <source>
        <dbReference type="Google" id="ProtNLM"/>
    </source>
</evidence>
<dbReference type="AlphaFoldDB" id="A0A2U3R833"/>
<organism evidence="1 2">
    <name type="scientific">Orientia tsutsugamushi</name>
    <name type="common">Rickettsia tsutsugamushi</name>
    <dbReference type="NCBI Taxonomy" id="784"/>
    <lineage>
        <taxon>Bacteria</taxon>
        <taxon>Pseudomonadati</taxon>
        <taxon>Pseudomonadota</taxon>
        <taxon>Alphaproteobacteria</taxon>
        <taxon>Rickettsiales</taxon>
        <taxon>Rickettsiaceae</taxon>
        <taxon>Rickettsieae</taxon>
        <taxon>Orientia</taxon>
    </lineage>
</organism>
<dbReference type="RefSeq" id="WP_050731345.1">
    <property type="nucleotide sequence ID" value="NZ_LS398550.1"/>
</dbReference>
<protein>
    <recommendedName>
        <fullName evidence="3">Transposase</fullName>
    </recommendedName>
</protein>
<dbReference type="Proteomes" id="UP000244992">
    <property type="component" value="Chromosome I"/>
</dbReference>
<reference evidence="2" key="1">
    <citation type="submission" date="2018-03" db="EMBL/GenBank/DDBJ databases">
        <authorList>
            <person name="Batty M. E."/>
            <person name="Batty M E."/>
        </authorList>
    </citation>
    <scope>NUCLEOTIDE SEQUENCE [LARGE SCALE GENOMIC DNA]</scope>
</reference>
<sequence length="100" mass="11713">MKKVAEHFNILKMTTKERIAYNKYVNESLKQRDYLLSAEEKCKEEGIEKGRKEGEENNAIATAKKMLAKRKPINEIIEFTGLTIEKIEQLKKEIEVLKEK</sequence>